<dbReference type="InterPro" id="IPR052155">
    <property type="entry name" value="Biofilm_reg_signaling"/>
</dbReference>
<dbReference type="Pfam" id="PF02743">
    <property type="entry name" value="dCache_1"/>
    <property type="match status" value="1"/>
</dbReference>
<feature type="transmembrane region" description="Helical" evidence="6">
    <location>
        <begin position="292"/>
        <end position="311"/>
    </location>
</feature>
<dbReference type="Gene3D" id="3.30.450.20">
    <property type="entry name" value="PAS domain"/>
    <property type="match status" value="1"/>
</dbReference>
<dbReference type="Pfam" id="PF00563">
    <property type="entry name" value="EAL"/>
    <property type="match status" value="1"/>
</dbReference>
<dbReference type="SUPFAM" id="SSF141868">
    <property type="entry name" value="EAL domain-like"/>
    <property type="match status" value="1"/>
</dbReference>
<evidence type="ECO:0000256" key="2">
    <source>
        <dbReference type="ARBA" id="ARBA00022475"/>
    </source>
</evidence>
<dbReference type="Pfam" id="PF00990">
    <property type="entry name" value="GGDEF"/>
    <property type="match status" value="1"/>
</dbReference>
<keyword evidence="3 6" id="KW-0812">Transmembrane</keyword>
<evidence type="ECO:0000256" key="6">
    <source>
        <dbReference type="SAM" id="Phobius"/>
    </source>
</evidence>
<dbReference type="PANTHER" id="PTHR44757">
    <property type="entry name" value="DIGUANYLATE CYCLASE DGCP"/>
    <property type="match status" value="1"/>
</dbReference>
<name>A0ABY1QBP5_9BURK</name>
<accession>A0ABY1QBP5</accession>
<sequence length="806" mass="88171">MRNTSLRTLQSFFATALALSITVALGAVVERTATRELQQRIGEHLAQASAELAGMLDRAMYERYQDIALYAASLSAFDLTGQPAAVRSRLDELLAAREGFAWIGYADPAGRVLAATGGILEQQDVSQRPWFSAASKAAFVGDLHRAVMLEQKLNAGNAEPLRFLDIATPVRDRDGNFTGVLGTHIDWRWITQLARRMVSAQAYEAVIVGAEDIALMGPPGVQDATLPLESVRRARLGESGYLTERWPDGRHYLTGYGRSSGYQSYPGLAWVVLERQEVDAAFAPVTSLRRQVFLSGALIAGLFMLIGWFVANRISRPLNAITRTAELIGKGERGLRIPLDQGYREVMVLSRTLAGLIHNLGEREAQLEHQATHHALTGLPNRALVRAMLGQLASRSGADSRQLAILTIDLDRFKVINETLGYAAGDAVLRTMATRLASCVGTHGMLGHLAKDEFVIVLENQDQKLFQTETLAAQAGQAIAEPVEIENTRLVVTSSIGISFSPRDGRDADTLLGHSMFAMHQAKAKGGNRIEFFHTGANAAAAERVMLERELQQACALRQFELVYQPQVALAGGAVVGLEALLRWRHPSRGLVSPGLFLPAAEASGLMGQIGDWVLMEACSQARRWRDQGLPRLRVSINVSAQQFDSGNLVHLVSEALARNALEPDSIKLEITESTLMTDVEAGIQTMEELRRLGVHISIDDFGTGYSSLSYLKQFPINDLKIDQSFTRDLETDAEDRAIVRGVIALGHSLHLNVIAEGVETEQQVAFLARAGCDEMQGYLVSRPFAPDHLPAFLRTRRGSRAPETF</sequence>
<dbReference type="Gene3D" id="6.10.340.10">
    <property type="match status" value="1"/>
</dbReference>
<dbReference type="CDD" id="cd01949">
    <property type="entry name" value="GGDEF"/>
    <property type="match status" value="1"/>
</dbReference>
<comment type="subcellular location">
    <subcellularLocation>
        <location evidence="1">Cell membrane</location>
        <topology evidence="1">Multi-pass membrane protein</topology>
    </subcellularLocation>
</comment>
<organism evidence="10 11">
    <name type="scientific">Noviherbaspirillum suwonense</name>
    <dbReference type="NCBI Taxonomy" id="1224511"/>
    <lineage>
        <taxon>Bacteria</taxon>
        <taxon>Pseudomonadati</taxon>
        <taxon>Pseudomonadota</taxon>
        <taxon>Betaproteobacteria</taxon>
        <taxon>Burkholderiales</taxon>
        <taxon>Oxalobacteraceae</taxon>
        <taxon>Noviherbaspirillum</taxon>
    </lineage>
</organism>
<dbReference type="PROSITE" id="PS50885">
    <property type="entry name" value="HAMP"/>
    <property type="match status" value="1"/>
</dbReference>
<dbReference type="PANTHER" id="PTHR44757:SF2">
    <property type="entry name" value="BIOFILM ARCHITECTURE MAINTENANCE PROTEIN MBAA"/>
    <property type="match status" value="1"/>
</dbReference>
<feature type="domain" description="HAMP" evidence="8">
    <location>
        <begin position="312"/>
        <end position="365"/>
    </location>
</feature>
<dbReference type="Proteomes" id="UP001158049">
    <property type="component" value="Unassembled WGS sequence"/>
</dbReference>
<protein>
    <submittedName>
        <fullName evidence="10">Diguanylate cyclase (GGDEF) domain-containing protein</fullName>
    </submittedName>
</protein>
<evidence type="ECO:0000313" key="11">
    <source>
        <dbReference type="Proteomes" id="UP001158049"/>
    </source>
</evidence>
<evidence type="ECO:0000256" key="4">
    <source>
        <dbReference type="ARBA" id="ARBA00022989"/>
    </source>
</evidence>
<evidence type="ECO:0000256" key="3">
    <source>
        <dbReference type="ARBA" id="ARBA00022692"/>
    </source>
</evidence>
<dbReference type="InterPro" id="IPR001633">
    <property type="entry name" value="EAL_dom"/>
</dbReference>
<dbReference type="SUPFAM" id="SSF55073">
    <property type="entry name" value="Nucleotide cyclase"/>
    <property type="match status" value="1"/>
</dbReference>
<dbReference type="PROSITE" id="PS50887">
    <property type="entry name" value="GGDEF"/>
    <property type="match status" value="1"/>
</dbReference>
<dbReference type="SMART" id="SM00267">
    <property type="entry name" value="GGDEF"/>
    <property type="match status" value="1"/>
</dbReference>
<keyword evidence="4 6" id="KW-1133">Transmembrane helix</keyword>
<dbReference type="InterPro" id="IPR035919">
    <property type="entry name" value="EAL_sf"/>
</dbReference>
<keyword evidence="5 6" id="KW-0472">Membrane</keyword>
<dbReference type="InterPro" id="IPR043128">
    <property type="entry name" value="Rev_trsase/Diguanyl_cyclase"/>
</dbReference>
<dbReference type="NCBIfam" id="TIGR00254">
    <property type="entry name" value="GGDEF"/>
    <property type="match status" value="1"/>
</dbReference>
<evidence type="ECO:0000259" key="9">
    <source>
        <dbReference type="PROSITE" id="PS50887"/>
    </source>
</evidence>
<evidence type="ECO:0000259" key="7">
    <source>
        <dbReference type="PROSITE" id="PS50883"/>
    </source>
</evidence>
<comment type="caution">
    <text evidence="10">The sequence shown here is derived from an EMBL/GenBank/DDBJ whole genome shotgun (WGS) entry which is preliminary data.</text>
</comment>
<reference evidence="10 11" key="1">
    <citation type="submission" date="2017-05" db="EMBL/GenBank/DDBJ databases">
        <authorList>
            <person name="Varghese N."/>
            <person name="Submissions S."/>
        </authorList>
    </citation>
    <scope>NUCLEOTIDE SEQUENCE [LARGE SCALE GENOMIC DNA]</scope>
    <source>
        <strain evidence="10 11">DSM 26001</strain>
    </source>
</reference>
<evidence type="ECO:0000313" key="10">
    <source>
        <dbReference type="EMBL" id="SMP62015.1"/>
    </source>
</evidence>
<proteinExistence type="predicted"/>
<dbReference type="PROSITE" id="PS50883">
    <property type="entry name" value="EAL"/>
    <property type="match status" value="1"/>
</dbReference>
<gene>
    <name evidence="10" type="ORF">SAMN06295970_1087</name>
</gene>
<feature type="domain" description="GGDEF" evidence="9">
    <location>
        <begin position="401"/>
        <end position="535"/>
    </location>
</feature>
<dbReference type="Gene3D" id="3.30.70.270">
    <property type="match status" value="1"/>
</dbReference>
<feature type="domain" description="EAL" evidence="7">
    <location>
        <begin position="544"/>
        <end position="798"/>
    </location>
</feature>
<evidence type="ECO:0000256" key="1">
    <source>
        <dbReference type="ARBA" id="ARBA00004651"/>
    </source>
</evidence>
<evidence type="ECO:0000256" key="5">
    <source>
        <dbReference type="ARBA" id="ARBA00023136"/>
    </source>
</evidence>
<keyword evidence="11" id="KW-1185">Reference proteome</keyword>
<dbReference type="EMBL" id="FXUL01000008">
    <property type="protein sequence ID" value="SMP62015.1"/>
    <property type="molecule type" value="Genomic_DNA"/>
</dbReference>
<dbReference type="CDD" id="cd01948">
    <property type="entry name" value="EAL"/>
    <property type="match status" value="1"/>
</dbReference>
<evidence type="ECO:0000259" key="8">
    <source>
        <dbReference type="PROSITE" id="PS50885"/>
    </source>
</evidence>
<dbReference type="InterPro" id="IPR033479">
    <property type="entry name" value="dCache_1"/>
</dbReference>
<dbReference type="InterPro" id="IPR000160">
    <property type="entry name" value="GGDEF_dom"/>
</dbReference>
<dbReference type="InterPro" id="IPR003660">
    <property type="entry name" value="HAMP_dom"/>
</dbReference>
<dbReference type="CDD" id="cd12914">
    <property type="entry name" value="PDC1_DGC_like"/>
    <property type="match status" value="1"/>
</dbReference>
<dbReference type="RefSeq" id="WP_283442511.1">
    <property type="nucleotide sequence ID" value="NZ_FXUL01000008.1"/>
</dbReference>
<dbReference type="InterPro" id="IPR029787">
    <property type="entry name" value="Nucleotide_cyclase"/>
</dbReference>
<dbReference type="SMART" id="SM00052">
    <property type="entry name" value="EAL"/>
    <property type="match status" value="1"/>
</dbReference>
<dbReference type="Gene3D" id="3.20.20.450">
    <property type="entry name" value="EAL domain"/>
    <property type="match status" value="1"/>
</dbReference>
<keyword evidence="2" id="KW-1003">Cell membrane</keyword>